<evidence type="ECO:0000313" key="3">
    <source>
        <dbReference type="Proteomes" id="UP000541558"/>
    </source>
</evidence>
<comment type="caution">
    <text evidence="2">The sequence shown here is derived from an EMBL/GenBank/DDBJ whole genome shotgun (WGS) entry which is preliminary data.</text>
</comment>
<sequence length="48" mass="5452">MYNLFLARAKTLALWGGIEATLFGLAFRAYRQPMSNYTQRPLAQRASS</sequence>
<gene>
    <name evidence="2" type="ORF">D9611_005635</name>
</gene>
<organism evidence="2 3">
    <name type="scientific">Ephemerocybe angulata</name>
    <dbReference type="NCBI Taxonomy" id="980116"/>
    <lineage>
        <taxon>Eukaryota</taxon>
        <taxon>Fungi</taxon>
        <taxon>Dikarya</taxon>
        <taxon>Basidiomycota</taxon>
        <taxon>Agaricomycotina</taxon>
        <taxon>Agaricomycetes</taxon>
        <taxon>Agaricomycetidae</taxon>
        <taxon>Agaricales</taxon>
        <taxon>Agaricineae</taxon>
        <taxon>Psathyrellaceae</taxon>
        <taxon>Ephemerocybe</taxon>
    </lineage>
</organism>
<dbReference type="EMBL" id="JAACJK010000166">
    <property type="protein sequence ID" value="KAF5323555.1"/>
    <property type="molecule type" value="Genomic_DNA"/>
</dbReference>
<keyword evidence="3" id="KW-1185">Reference proteome</keyword>
<dbReference type="OrthoDB" id="3037824at2759"/>
<keyword evidence="1" id="KW-0472">Membrane</keyword>
<keyword evidence="1" id="KW-1133">Transmembrane helix</keyword>
<keyword evidence="1" id="KW-0812">Transmembrane</keyword>
<name>A0A8H5BHL6_9AGAR</name>
<dbReference type="Proteomes" id="UP000541558">
    <property type="component" value="Unassembled WGS sequence"/>
</dbReference>
<proteinExistence type="predicted"/>
<accession>A0A8H5BHL6</accession>
<evidence type="ECO:0000313" key="2">
    <source>
        <dbReference type="EMBL" id="KAF5323555.1"/>
    </source>
</evidence>
<evidence type="ECO:0000256" key="1">
    <source>
        <dbReference type="SAM" id="Phobius"/>
    </source>
</evidence>
<feature type="transmembrane region" description="Helical" evidence="1">
    <location>
        <begin position="12"/>
        <end position="30"/>
    </location>
</feature>
<dbReference type="AlphaFoldDB" id="A0A8H5BHL6"/>
<protein>
    <submittedName>
        <fullName evidence="2">Uncharacterized protein</fullName>
    </submittedName>
</protein>
<reference evidence="2 3" key="1">
    <citation type="journal article" date="2020" name="ISME J.">
        <title>Uncovering the hidden diversity of litter-decomposition mechanisms in mushroom-forming fungi.</title>
        <authorList>
            <person name="Floudas D."/>
            <person name="Bentzer J."/>
            <person name="Ahren D."/>
            <person name="Johansson T."/>
            <person name="Persson P."/>
            <person name="Tunlid A."/>
        </authorList>
    </citation>
    <scope>NUCLEOTIDE SEQUENCE [LARGE SCALE GENOMIC DNA]</scope>
    <source>
        <strain evidence="2 3">CBS 175.51</strain>
    </source>
</reference>